<comment type="caution">
    <text evidence="1">The sequence shown here is derived from an EMBL/GenBank/DDBJ whole genome shotgun (WGS) entry which is preliminary data.</text>
</comment>
<protein>
    <submittedName>
        <fullName evidence="1">Uncharacterized protein</fullName>
    </submittedName>
</protein>
<organism evidence="1 2">
    <name type="scientific">Harenicola maris</name>
    <dbReference type="NCBI Taxonomy" id="2841044"/>
    <lineage>
        <taxon>Bacteria</taxon>
        <taxon>Pseudomonadati</taxon>
        <taxon>Pseudomonadota</taxon>
        <taxon>Alphaproteobacteria</taxon>
        <taxon>Rhodobacterales</taxon>
        <taxon>Paracoccaceae</taxon>
        <taxon>Harenicola</taxon>
    </lineage>
</organism>
<dbReference type="AlphaFoldDB" id="A0AAP2CLW3"/>
<sequence>MKLRVHLIMGLVRLLSIPGALRRRMTGAPDPGQLPHIGGQTTLLYRRDGEIVEFASFTLYPDRVTERFGTAGLPAPGRTQNSNTPDALIADQISELEFDDYALADSFPGQSTLTLTAPTLQGAEICNALQAVVEAAGLGTLSGNSAGAQLRTPIPDTAPAILTEAMPSLQITTA</sequence>
<evidence type="ECO:0000313" key="2">
    <source>
        <dbReference type="Proteomes" id="UP001315686"/>
    </source>
</evidence>
<evidence type="ECO:0000313" key="1">
    <source>
        <dbReference type="EMBL" id="MBT0955910.1"/>
    </source>
</evidence>
<proteinExistence type="predicted"/>
<name>A0AAP2CLW3_9RHOB</name>
<reference evidence="1 2" key="1">
    <citation type="journal article" date="2021" name="Arch. Microbiol.">
        <title>Harenicola maris gen. nov., sp. nov. isolated from the Sea of Japan shallow sediments.</title>
        <authorList>
            <person name="Romanenko L.A."/>
            <person name="Kurilenko V.V."/>
            <person name="Chernysheva N.Y."/>
            <person name="Tekutyeva L.A."/>
            <person name="Velansky P.V."/>
            <person name="Svetashev V.I."/>
            <person name="Isaeva M.P."/>
        </authorList>
    </citation>
    <scope>NUCLEOTIDE SEQUENCE [LARGE SCALE GENOMIC DNA]</scope>
    <source>
        <strain evidence="1 2">KMM 3653</strain>
    </source>
</reference>
<keyword evidence="2" id="KW-1185">Reference proteome</keyword>
<gene>
    <name evidence="1" type="ORF">IV417_00805</name>
</gene>
<dbReference type="Proteomes" id="UP001315686">
    <property type="component" value="Unassembled WGS sequence"/>
</dbReference>
<dbReference type="EMBL" id="JADQAZ010000001">
    <property type="protein sequence ID" value="MBT0955910.1"/>
    <property type="molecule type" value="Genomic_DNA"/>
</dbReference>
<dbReference type="RefSeq" id="WP_327792130.1">
    <property type="nucleotide sequence ID" value="NZ_JADQAZ010000001.1"/>
</dbReference>
<accession>A0AAP2CLW3</accession>